<organism evidence="2 3">
    <name type="scientific">Ohtaekwangia kribbensis</name>
    <dbReference type="NCBI Taxonomy" id="688913"/>
    <lineage>
        <taxon>Bacteria</taxon>
        <taxon>Pseudomonadati</taxon>
        <taxon>Bacteroidota</taxon>
        <taxon>Cytophagia</taxon>
        <taxon>Cytophagales</taxon>
        <taxon>Fulvivirgaceae</taxon>
        <taxon>Ohtaekwangia</taxon>
    </lineage>
</organism>
<dbReference type="SUPFAM" id="SSF160574">
    <property type="entry name" value="BT0923-like"/>
    <property type="match status" value="1"/>
</dbReference>
<dbReference type="Gene3D" id="3.10.450.360">
    <property type="match status" value="1"/>
</dbReference>
<accession>A0ABW3K5B0</accession>
<keyword evidence="1" id="KW-0732">Signal</keyword>
<keyword evidence="3" id="KW-1185">Reference proteome</keyword>
<protein>
    <recommendedName>
        <fullName evidence="4">Beta-lactamase-inhibitor-like PepSY-like domain-containing protein</fullName>
    </recommendedName>
</protein>
<name>A0ABW3K5B0_9BACT</name>
<evidence type="ECO:0000256" key="1">
    <source>
        <dbReference type="SAM" id="SignalP"/>
    </source>
</evidence>
<dbReference type="EMBL" id="JBHTKA010000004">
    <property type="protein sequence ID" value="MFD1000321.1"/>
    <property type="molecule type" value="Genomic_DNA"/>
</dbReference>
<gene>
    <name evidence="2" type="ORF">ACFQ21_13445</name>
</gene>
<sequence>MKTTFACMLGVCLTVGAWAQSTETVTITPVKKGEEPQAVMNAIRNDFPQAIVTELGFLPTVLYGEQWNVRTDGAVAKNADTQYYLVNIREGQDSYKALYDKAGNLHYSKRIIKHAELPQAVIDAVAVAHPDYKIVNDREKITSDADGKLNIVYHVTIQKKEHGILRGMFIDPTGKVIREVHPRKM</sequence>
<reference evidence="3" key="1">
    <citation type="journal article" date="2019" name="Int. J. Syst. Evol. Microbiol.">
        <title>The Global Catalogue of Microorganisms (GCM) 10K type strain sequencing project: providing services to taxonomists for standard genome sequencing and annotation.</title>
        <authorList>
            <consortium name="The Broad Institute Genomics Platform"/>
            <consortium name="The Broad Institute Genome Sequencing Center for Infectious Disease"/>
            <person name="Wu L."/>
            <person name="Ma J."/>
        </authorList>
    </citation>
    <scope>NUCLEOTIDE SEQUENCE [LARGE SCALE GENOMIC DNA]</scope>
    <source>
        <strain evidence="3">CCUG 58938</strain>
    </source>
</reference>
<evidence type="ECO:0000313" key="3">
    <source>
        <dbReference type="Proteomes" id="UP001597112"/>
    </source>
</evidence>
<dbReference type="Proteomes" id="UP001597112">
    <property type="component" value="Unassembled WGS sequence"/>
</dbReference>
<comment type="caution">
    <text evidence="2">The sequence shown here is derived from an EMBL/GenBank/DDBJ whole genome shotgun (WGS) entry which is preliminary data.</text>
</comment>
<evidence type="ECO:0000313" key="2">
    <source>
        <dbReference type="EMBL" id="MFD1000321.1"/>
    </source>
</evidence>
<feature type="chain" id="PRO_5046951297" description="Beta-lactamase-inhibitor-like PepSY-like domain-containing protein" evidence="1">
    <location>
        <begin position="20"/>
        <end position="185"/>
    </location>
</feature>
<dbReference type="RefSeq" id="WP_377579725.1">
    <property type="nucleotide sequence ID" value="NZ_JBHTKA010000004.1"/>
</dbReference>
<proteinExistence type="predicted"/>
<evidence type="ECO:0008006" key="4">
    <source>
        <dbReference type="Google" id="ProtNLM"/>
    </source>
</evidence>
<feature type="signal peptide" evidence="1">
    <location>
        <begin position="1"/>
        <end position="19"/>
    </location>
</feature>